<keyword evidence="6 8" id="KW-0012">Acyltransferase</keyword>
<keyword evidence="5 8" id="KW-0408">Iron</keyword>
<protein>
    <recommendedName>
        <fullName evidence="8">tRNA N6-adenosine threonylcarbamoyltransferase</fullName>
        <ecNumber evidence="8">2.3.1.234</ecNumber>
    </recommendedName>
    <alternativeName>
        <fullName evidence="8">N6-L-threonylcarbamoyladenine synthase</fullName>
        <shortName evidence="8">t(6)A synthase</shortName>
    </alternativeName>
    <alternativeName>
        <fullName evidence="8">t(6)A37 threonylcarbamoyladenosine biosynthesis protein TsaD</fullName>
    </alternativeName>
    <alternativeName>
        <fullName evidence="8">tRNA threonylcarbamoyladenosine biosynthesis protein TsaD</fullName>
    </alternativeName>
</protein>
<feature type="binding site" evidence="8">
    <location>
        <position position="181"/>
    </location>
    <ligand>
        <name>substrate</name>
    </ligand>
</feature>
<reference evidence="11" key="1">
    <citation type="submission" date="2017-11" db="EMBL/GenBank/DDBJ databases">
        <authorList>
            <person name="Chan K.G."/>
            <person name="Lee L.S."/>
        </authorList>
    </citation>
    <scope>NUCLEOTIDE SEQUENCE [LARGE SCALE GENOMIC DNA]</scope>
    <source>
        <strain evidence="11">DSM 100970</strain>
    </source>
</reference>
<dbReference type="OrthoDB" id="9806197at2"/>
<evidence type="ECO:0000256" key="2">
    <source>
        <dbReference type="ARBA" id="ARBA00022679"/>
    </source>
</evidence>
<dbReference type="AlphaFoldDB" id="A0A2I7N6S9"/>
<dbReference type="InterPro" id="IPR017861">
    <property type="entry name" value="KAE1/TsaD"/>
</dbReference>
<dbReference type="PANTHER" id="PTHR11735">
    <property type="entry name" value="TRNA N6-ADENOSINE THREONYLCARBAMOYLTRANSFERASE"/>
    <property type="match status" value="1"/>
</dbReference>
<feature type="domain" description="Gcp-like" evidence="9">
    <location>
        <begin position="25"/>
        <end position="311"/>
    </location>
</feature>
<feature type="binding site" evidence="8">
    <location>
        <position position="305"/>
    </location>
    <ligand>
        <name>Fe cation</name>
        <dbReference type="ChEBI" id="CHEBI:24875"/>
    </ligand>
</feature>
<dbReference type="SUPFAM" id="SSF53067">
    <property type="entry name" value="Actin-like ATPase domain"/>
    <property type="match status" value="1"/>
</dbReference>
<dbReference type="Gene3D" id="3.30.420.40">
    <property type="match status" value="2"/>
</dbReference>
<dbReference type="InterPro" id="IPR000905">
    <property type="entry name" value="Gcp-like_dom"/>
</dbReference>
<dbReference type="InterPro" id="IPR043129">
    <property type="entry name" value="ATPase_NBD"/>
</dbReference>
<keyword evidence="1 8" id="KW-0963">Cytoplasm</keyword>
<dbReference type="Proteomes" id="UP000236655">
    <property type="component" value="Chromosome"/>
</dbReference>
<evidence type="ECO:0000256" key="1">
    <source>
        <dbReference type="ARBA" id="ARBA00022490"/>
    </source>
</evidence>
<organism evidence="10 11">
    <name type="scientific">Aquella oligotrophica</name>
    <dbReference type="NCBI Taxonomy" id="2067065"/>
    <lineage>
        <taxon>Bacteria</taxon>
        <taxon>Pseudomonadati</taxon>
        <taxon>Pseudomonadota</taxon>
        <taxon>Betaproteobacteria</taxon>
        <taxon>Neisseriales</taxon>
        <taxon>Neisseriaceae</taxon>
        <taxon>Aquella</taxon>
    </lineage>
</organism>
<dbReference type="Pfam" id="PF00814">
    <property type="entry name" value="TsaD"/>
    <property type="match status" value="1"/>
</dbReference>
<dbReference type="RefSeq" id="WP_102951469.1">
    <property type="nucleotide sequence ID" value="NZ_CP024847.1"/>
</dbReference>
<dbReference type="PRINTS" id="PR00789">
    <property type="entry name" value="OSIALOPTASE"/>
</dbReference>
<dbReference type="NCBIfam" id="TIGR00329">
    <property type="entry name" value="gcp_kae1"/>
    <property type="match status" value="1"/>
</dbReference>
<dbReference type="EC" id="2.3.1.234" evidence="8"/>
<dbReference type="GO" id="GO:0061711">
    <property type="term" value="F:tRNA N(6)-L-threonylcarbamoyladenine synthase activity"/>
    <property type="evidence" value="ECO:0007669"/>
    <property type="project" value="UniProtKB-EC"/>
</dbReference>
<evidence type="ECO:0000256" key="8">
    <source>
        <dbReference type="HAMAP-Rule" id="MF_01445"/>
    </source>
</evidence>
<dbReference type="CDD" id="cd24133">
    <property type="entry name" value="ASKHA_NBD_TsaD_bac"/>
    <property type="match status" value="1"/>
</dbReference>
<evidence type="ECO:0000256" key="3">
    <source>
        <dbReference type="ARBA" id="ARBA00022694"/>
    </source>
</evidence>
<sequence>MTLILGIESSCDETGVAIYDSENGLLANTLYSQIDLHRQYGGVVPELASRDHLRKIIPLIDEALINAKKTLNEIDAIAFTAGPGLNGALLIGATVANSIAFANKIPLIPVHHLEGHILSPILADKNLAPPFVALLVSGGHSQIIAVEKIGSYHILGDTLDDASGEAFDKTAKMLGLPYPGGRYIAELARHGKESYPLPRPMLNSGNLTMSFSGLKTAVLTLIQNLEKQQISIEGQVLADIAKSIEEAITDVLVKKSMMAIKETGIKQLVVCGGVSANLTLRNKLNDYAKRHDYRIVYPPLDLCTDNGAMIALAGYYRFKDRQSGYSFSVNPRWDLSSLQIQN</sequence>
<dbReference type="PANTHER" id="PTHR11735:SF6">
    <property type="entry name" value="TRNA N6-ADENOSINE THREONYLCARBAMOYLTRANSFERASE, MITOCHONDRIAL"/>
    <property type="match status" value="1"/>
</dbReference>
<dbReference type="GO" id="GO:0002949">
    <property type="term" value="P:tRNA threonylcarbamoyladenosine modification"/>
    <property type="evidence" value="ECO:0007669"/>
    <property type="project" value="UniProtKB-UniRule"/>
</dbReference>
<evidence type="ECO:0000256" key="6">
    <source>
        <dbReference type="ARBA" id="ARBA00023315"/>
    </source>
</evidence>
<evidence type="ECO:0000313" key="10">
    <source>
        <dbReference type="EMBL" id="AUR52173.1"/>
    </source>
</evidence>
<comment type="similarity">
    <text evidence="8">Belongs to the KAE1 / TsaD family.</text>
</comment>
<comment type="function">
    <text evidence="8">Required for the formation of a threonylcarbamoyl group on adenosine at position 37 (t(6)A37) in tRNAs that read codons beginning with adenine. Is involved in the transfer of the threonylcarbamoyl moiety of threonylcarbamoyl-AMP (TC-AMP) to the N6 group of A37, together with TsaE and TsaB. TsaD likely plays a direct catalytic role in this reaction.</text>
</comment>
<feature type="binding site" evidence="8">
    <location>
        <position position="168"/>
    </location>
    <ligand>
        <name>substrate</name>
    </ligand>
</feature>
<comment type="cofactor">
    <cofactor evidence="8">
        <name>Fe(2+)</name>
        <dbReference type="ChEBI" id="CHEBI:29033"/>
    </cofactor>
    <text evidence="8">Binds 1 Fe(2+) ion per subunit.</text>
</comment>
<dbReference type="EMBL" id="CP024847">
    <property type="protein sequence ID" value="AUR52173.1"/>
    <property type="molecule type" value="Genomic_DNA"/>
</dbReference>
<gene>
    <name evidence="8 10" type="primary">tsaD</name>
    <name evidence="10" type="ORF">CUN60_07630</name>
</gene>
<evidence type="ECO:0000256" key="7">
    <source>
        <dbReference type="ARBA" id="ARBA00048117"/>
    </source>
</evidence>
<evidence type="ECO:0000256" key="4">
    <source>
        <dbReference type="ARBA" id="ARBA00022723"/>
    </source>
</evidence>
<comment type="catalytic activity">
    <reaction evidence="7 8">
        <text>L-threonylcarbamoyladenylate + adenosine(37) in tRNA = N(6)-L-threonylcarbamoyladenosine(37) in tRNA + AMP + H(+)</text>
        <dbReference type="Rhea" id="RHEA:37059"/>
        <dbReference type="Rhea" id="RHEA-COMP:10162"/>
        <dbReference type="Rhea" id="RHEA-COMP:10163"/>
        <dbReference type="ChEBI" id="CHEBI:15378"/>
        <dbReference type="ChEBI" id="CHEBI:73682"/>
        <dbReference type="ChEBI" id="CHEBI:74411"/>
        <dbReference type="ChEBI" id="CHEBI:74418"/>
        <dbReference type="ChEBI" id="CHEBI:456215"/>
        <dbReference type="EC" id="2.3.1.234"/>
    </reaction>
</comment>
<dbReference type="HAMAP" id="MF_01445">
    <property type="entry name" value="TsaD"/>
    <property type="match status" value="1"/>
</dbReference>
<dbReference type="GO" id="GO:0005737">
    <property type="term" value="C:cytoplasm"/>
    <property type="evidence" value="ECO:0007669"/>
    <property type="project" value="UniProtKB-SubCell"/>
</dbReference>
<keyword evidence="3 8" id="KW-0819">tRNA processing</keyword>
<dbReference type="NCBIfam" id="TIGR03723">
    <property type="entry name" value="T6A_TsaD_YgjD"/>
    <property type="match status" value="1"/>
</dbReference>
<feature type="binding site" evidence="8">
    <location>
        <position position="116"/>
    </location>
    <ligand>
        <name>Fe cation</name>
        <dbReference type="ChEBI" id="CHEBI:24875"/>
    </ligand>
</feature>
<evidence type="ECO:0000256" key="5">
    <source>
        <dbReference type="ARBA" id="ARBA00023004"/>
    </source>
</evidence>
<name>A0A2I7N6S9_9NEIS</name>
<feature type="binding site" evidence="8">
    <location>
        <begin position="135"/>
        <end position="139"/>
    </location>
    <ligand>
        <name>substrate</name>
    </ligand>
</feature>
<comment type="caution">
    <text evidence="8">Lacks conserved residue(s) required for the propagation of feature annotation.</text>
</comment>
<keyword evidence="4 8" id="KW-0479">Metal-binding</keyword>
<evidence type="ECO:0000313" key="11">
    <source>
        <dbReference type="Proteomes" id="UP000236655"/>
    </source>
</evidence>
<proteinExistence type="inferred from homology"/>
<evidence type="ECO:0000259" key="9">
    <source>
        <dbReference type="Pfam" id="PF00814"/>
    </source>
</evidence>
<dbReference type="InterPro" id="IPR022450">
    <property type="entry name" value="TsaD"/>
</dbReference>
<comment type="subcellular location">
    <subcellularLocation>
        <location evidence="8">Cytoplasm</location>
    </subcellularLocation>
</comment>
<keyword evidence="11" id="KW-1185">Reference proteome</keyword>
<keyword evidence="2 8" id="KW-0808">Transferase</keyword>
<feature type="binding site" evidence="8">
    <location>
        <position position="112"/>
    </location>
    <ligand>
        <name>Fe cation</name>
        <dbReference type="ChEBI" id="CHEBI:24875"/>
    </ligand>
</feature>
<dbReference type="GO" id="GO:0005506">
    <property type="term" value="F:iron ion binding"/>
    <property type="evidence" value="ECO:0007669"/>
    <property type="project" value="UniProtKB-UniRule"/>
</dbReference>
<dbReference type="FunFam" id="3.30.420.40:FF:000040">
    <property type="entry name" value="tRNA N6-adenosine threonylcarbamoyltransferase"/>
    <property type="match status" value="1"/>
</dbReference>
<accession>A0A2I7N6S9</accession>
<feature type="binding site" evidence="8">
    <location>
        <position position="277"/>
    </location>
    <ligand>
        <name>substrate</name>
    </ligand>
</feature>
<dbReference type="KEGG" id="nba:CUN60_07630"/>